<dbReference type="RefSeq" id="WP_207689933.1">
    <property type="nucleotide sequence ID" value="NZ_CP061799.1"/>
</dbReference>
<dbReference type="PANTHER" id="PTHR47360">
    <property type="entry name" value="MUREIN DD-ENDOPEPTIDASE MEPS/MUREIN LD-CARBOXYPEPTIDASE"/>
    <property type="match status" value="1"/>
</dbReference>
<evidence type="ECO:0000256" key="5">
    <source>
        <dbReference type="ARBA" id="ARBA00022807"/>
    </source>
</evidence>
<evidence type="ECO:0000259" key="6">
    <source>
        <dbReference type="PROSITE" id="PS51935"/>
    </source>
</evidence>
<accession>A0A975GEA0</accession>
<name>A0A975GEA0_9BACT</name>
<evidence type="ECO:0000256" key="4">
    <source>
        <dbReference type="ARBA" id="ARBA00022801"/>
    </source>
</evidence>
<keyword evidence="4" id="KW-0378">Hydrolase</keyword>
<dbReference type="AlphaFoldDB" id="A0A975GEA0"/>
<dbReference type="Pfam" id="PF00877">
    <property type="entry name" value="NLPC_P60"/>
    <property type="match status" value="1"/>
</dbReference>
<keyword evidence="8" id="KW-1185">Reference proteome</keyword>
<dbReference type="KEGG" id="dli:dnl_02340"/>
<dbReference type="Proteomes" id="UP000663720">
    <property type="component" value="Chromosome"/>
</dbReference>
<dbReference type="GO" id="GO:0006508">
    <property type="term" value="P:proteolysis"/>
    <property type="evidence" value="ECO:0007669"/>
    <property type="project" value="UniProtKB-KW"/>
</dbReference>
<protein>
    <submittedName>
        <fullName evidence="7">Endopeptidase, NLPC/P60</fullName>
    </submittedName>
</protein>
<evidence type="ECO:0000313" key="7">
    <source>
        <dbReference type="EMBL" id="QTA78026.1"/>
    </source>
</evidence>
<feature type="domain" description="NlpC/P60" evidence="6">
    <location>
        <begin position="46"/>
        <end position="168"/>
    </location>
</feature>
<dbReference type="EMBL" id="CP061799">
    <property type="protein sequence ID" value="QTA78026.1"/>
    <property type="molecule type" value="Genomic_DNA"/>
</dbReference>
<organism evidence="7 8">
    <name type="scientific">Desulfonema limicola</name>
    <dbReference type="NCBI Taxonomy" id="45656"/>
    <lineage>
        <taxon>Bacteria</taxon>
        <taxon>Pseudomonadati</taxon>
        <taxon>Thermodesulfobacteriota</taxon>
        <taxon>Desulfobacteria</taxon>
        <taxon>Desulfobacterales</taxon>
        <taxon>Desulfococcaceae</taxon>
        <taxon>Desulfonema</taxon>
    </lineage>
</organism>
<dbReference type="PROSITE" id="PS51935">
    <property type="entry name" value="NLPC_P60"/>
    <property type="match status" value="1"/>
</dbReference>
<gene>
    <name evidence="7" type="ORF">dnl_02340</name>
</gene>
<dbReference type="InterPro" id="IPR000064">
    <property type="entry name" value="NLP_P60_dom"/>
</dbReference>
<keyword evidence="5" id="KW-0788">Thiol protease</keyword>
<evidence type="ECO:0000313" key="8">
    <source>
        <dbReference type="Proteomes" id="UP000663720"/>
    </source>
</evidence>
<comment type="similarity">
    <text evidence="1">Belongs to the peptidase C40 family.</text>
</comment>
<evidence type="ECO:0000256" key="2">
    <source>
        <dbReference type="ARBA" id="ARBA00022670"/>
    </source>
</evidence>
<keyword evidence="2" id="KW-0645">Protease</keyword>
<proteinExistence type="inferred from homology"/>
<dbReference type="PANTHER" id="PTHR47360:SF1">
    <property type="entry name" value="ENDOPEPTIDASE NLPC-RELATED"/>
    <property type="match status" value="1"/>
</dbReference>
<evidence type="ECO:0000256" key="3">
    <source>
        <dbReference type="ARBA" id="ARBA00022729"/>
    </source>
</evidence>
<dbReference type="InterPro" id="IPR038765">
    <property type="entry name" value="Papain-like_cys_pep_sf"/>
</dbReference>
<dbReference type="InterPro" id="IPR052062">
    <property type="entry name" value="Murein_DD/LD_carboxypeptidase"/>
</dbReference>
<sequence length="172" mass="19522">MKTQIFIKQSMFILILLILSGCGSALRYPNGFQYAPYKPDDSNQQVSIQEVLQNELKKWQGVPYKWGGNSKNGVDCSGLAVNVYKKLFGISLPRSTIYQVKAGTQVSKNKIKPGDLVFFISPKQARHVGIYLGNRKFIHASVSKKKVVISNIDQAYWRKTYWTSRRVISESL</sequence>
<dbReference type="Gene3D" id="3.90.1720.10">
    <property type="entry name" value="endopeptidase domain like (from Nostoc punctiforme)"/>
    <property type="match status" value="1"/>
</dbReference>
<keyword evidence="3" id="KW-0732">Signal</keyword>
<reference evidence="7" key="1">
    <citation type="journal article" date="2021" name="Microb. Physiol.">
        <title>Proteogenomic Insights into the Physiology of Marine, Sulfate-Reducing, Filamentous Desulfonema limicola and Desulfonema magnum.</title>
        <authorList>
            <person name="Schnaars V."/>
            <person name="Wohlbrand L."/>
            <person name="Scheve S."/>
            <person name="Hinrichs C."/>
            <person name="Reinhardt R."/>
            <person name="Rabus R."/>
        </authorList>
    </citation>
    <scope>NUCLEOTIDE SEQUENCE</scope>
    <source>
        <strain evidence="7">5ac10</strain>
    </source>
</reference>
<dbReference type="SUPFAM" id="SSF54001">
    <property type="entry name" value="Cysteine proteinases"/>
    <property type="match status" value="1"/>
</dbReference>
<dbReference type="GO" id="GO:0008234">
    <property type="term" value="F:cysteine-type peptidase activity"/>
    <property type="evidence" value="ECO:0007669"/>
    <property type="project" value="UniProtKB-KW"/>
</dbReference>
<evidence type="ECO:0000256" key="1">
    <source>
        <dbReference type="ARBA" id="ARBA00007074"/>
    </source>
</evidence>
<dbReference type="PROSITE" id="PS51257">
    <property type="entry name" value="PROKAR_LIPOPROTEIN"/>
    <property type="match status" value="1"/>
</dbReference>